<accession>A0A3S1CEL7</accession>
<proteinExistence type="inferred from homology"/>
<keyword evidence="4" id="KW-1185">Reference proteome</keyword>
<evidence type="ECO:0000313" key="3">
    <source>
        <dbReference type="EMBL" id="RUS90557.1"/>
    </source>
</evidence>
<evidence type="ECO:0000256" key="1">
    <source>
        <dbReference type="ARBA" id="ARBA00008486"/>
    </source>
</evidence>
<comment type="caution">
    <text evidence="3">The sequence shown here is derived from an EMBL/GenBank/DDBJ whole genome shotgun (WGS) entry which is preliminary data.</text>
</comment>
<name>A0A3S1CEL7_ELYCH</name>
<dbReference type="InterPro" id="IPR011990">
    <property type="entry name" value="TPR-like_helical_dom_sf"/>
</dbReference>
<dbReference type="InterPro" id="IPR006597">
    <property type="entry name" value="Sel1-like"/>
</dbReference>
<dbReference type="Pfam" id="PF08238">
    <property type="entry name" value="Sel1"/>
    <property type="match status" value="4"/>
</dbReference>
<organism evidence="3 4">
    <name type="scientific">Elysia chlorotica</name>
    <name type="common">Eastern emerald elysia</name>
    <name type="synonym">Sea slug</name>
    <dbReference type="NCBI Taxonomy" id="188477"/>
    <lineage>
        <taxon>Eukaryota</taxon>
        <taxon>Metazoa</taxon>
        <taxon>Spiralia</taxon>
        <taxon>Lophotrochozoa</taxon>
        <taxon>Mollusca</taxon>
        <taxon>Gastropoda</taxon>
        <taxon>Heterobranchia</taxon>
        <taxon>Euthyneura</taxon>
        <taxon>Panpulmonata</taxon>
        <taxon>Sacoglossa</taxon>
        <taxon>Placobranchoidea</taxon>
        <taxon>Plakobranchidae</taxon>
        <taxon>Elysia</taxon>
    </lineage>
</organism>
<dbReference type="STRING" id="188477.A0A3S1CEL7"/>
<dbReference type="GO" id="GO:0005758">
    <property type="term" value="C:mitochondrial intermembrane space"/>
    <property type="evidence" value="ECO:0007669"/>
    <property type="project" value="TreeGrafter"/>
</dbReference>
<evidence type="ECO:0000313" key="4">
    <source>
        <dbReference type="Proteomes" id="UP000271974"/>
    </source>
</evidence>
<dbReference type="Proteomes" id="UP000271974">
    <property type="component" value="Unassembled WGS sequence"/>
</dbReference>
<dbReference type="AlphaFoldDB" id="A0A3S1CEL7"/>
<gene>
    <name evidence="3" type="ORF">EGW08_001645</name>
</gene>
<dbReference type="PANTHER" id="PTHR13891:SF1">
    <property type="entry name" value="CYTOCHROME C OXIDASE ASSEMBLY FACTOR 7"/>
    <property type="match status" value="1"/>
</dbReference>
<dbReference type="PANTHER" id="PTHR13891">
    <property type="entry name" value="CYTOCHROME C OXIDASE ASSEMBLY FACTOR 7"/>
    <property type="match status" value="1"/>
</dbReference>
<dbReference type="EMBL" id="RQTK01000029">
    <property type="protein sequence ID" value="RUS90557.1"/>
    <property type="molecule type" value="Genomic_DNA"/>
</dbReference>
<reference evidence="3 4" key="1">
    <citation type="submission" date="2019-01" db="EMBL/GenBank/DDBJ databases">
        <title>A draft genome assembly of the solar-powered sea slug Elysia chlorotica.</title>
        <authorList>
            <person name="Cai H."/>
            <person name="Li Q."/>
            <person name="Fang X."/>
            <person name="Li J."/>
            <person name="Curtis N.E."/>
            <person name="Altenburger A."/>
            <person name="Shibata T."/>
            <person name="Feng M."/>
            <person name="Maeda T."/>
            <person name="Schwartz J.A."/>
            <person name="Shigenobu S."/>
            <person name="Lundholm N."/>
            <person name="Nishiyama T."/>
            <person name="Yang H."/>
            <person name="Hasebe M."/>
            <person name="Li S."/>
            <person name="Pierce S.K."/>
            <person name="Wang J."/>
        </authorList>
    </citation>
    <scope>NUCLEOTIDE SEQUENCE [LARGE SCALE GENOMIC DNA]</scope>
    <source>
        <strain evidence="3">EC2010</strain>
        <tissue evidence="3">Whole organism of an adult</tissue>
    </source>
</reference>
<protein>
    <recommendedName>
        <fullName evidence="5">Beta-lactamase</fullName>
    </recommendedName>
</protein>
<dbReference type="InterPro" id="IPR040239">
    <property type="entry name" value="HcpB-like"/>
</dbReference>
<comment type="similarity">
    <text evidence="1">Belongs to the hcp beta-lactamase family.</text>
</comment>
<dbReference type="Gene3D" id="1.25.40.10">
    <property type="entry name" value="Tetratricopeptide repeat domain"/>
    <property type="match status" value="1"/>
</dbReference>
<dbReference type="OrthoDB" id="272077at2759"/>
<sequence length="228" mass="25749">MARSYDLTDEKQTKEYLRDVEIEYQFQCFDQKEPDGCHRLAEFRENVRKNVDAAGPLFKENCDSKNYPKSCYKYGQCLLTGKGVPGNKVDLISALQYYEKSCDLGLAGGCFNAAQLRMTDKAKSQANVDKAVALLDKACNLKDGEACYRLSAFYLMGTFVEKNLKKAFEVAKSGCELGNMFACNNLSLMYRHGNGTEKNQTLSLEARQRTKELSEQMKKKQPTVSLNE</sequence>
<evidence type="ECO:0008006" key="5">
    <source>
        <dbReference type="Google" id="ProtNLM"/>
    </source>
</evidence>
<keyword evidence="2" id="KW-0677">Repeat</keyword>
<evidence type="ECO:0000256" key="2">
    <source>
        <dbReference type="ARBA" id="ARBA00022737"/>
    </source>
</evidence>
<dbReference type="SMART" id="SM00671">
    <property type="entry name" value="SEL1"/>
    <property type="match status" value="4"/>
</dbReference>
<dbReference type="SUPFAM" id="SSF81901">
    <property type="entry name" value="HCP-like"/>
    <property type="match status" value="1"/>
</dbReference>